<organism evidence="1 2">
    <name type="scientific">Helicobacter pylori (strain India7)</name>
    <dbReference type="NCBI Taxonomy" id="907238"/>
    <lineage>
        <taxon>Bacteria</taxon>
        <taxon>Pseudomonadati</taxon>
        <taxon>Campylobacterota</taxon>
        <taxon>Epsilonproteobacteria</taxon>
        <taxon>Campylobacterales</taxon>
        <taxon>Helicobacteraceae</taxon>
        <taxon>Helicobacter</taxon>
    </lineage>
</organism>
<dbReference type="HOGENOM" id="CLU_3310780_0_0_7"/>
<gene>
    <name evidence="1" type="ordered locus">HPIN_06090</name>
</gene>
<reference evidence="2" key="1">
    <citation type="submission" date="2010-11" db="EMBL/GenBank/DDBJ databases">
        <title>Genome sequence of Helicobacter pylori strain India7.</title>
        <authorList>
            <person name="Kersulyte D."/>
            <person name="Mukhopadhyay A."/>
            <person name="Choudhury A."/>
            <person name="Nair G.B."/>
            <person name="Berg D.E."/>
        </authorList>
    </citation>
    <scope>NUCLEOTIDE SEQUENCE [LARGE SCALE GENOMIC DNA]</scope>
    <source>
        <strain evidence="2">India7</strain>
    </source>
</reference>
<dbReference type="EMBL" id="CP002331">
    <property type="protein sequence ID" value="ADU80412.1"/>
    <property type="molecule type" value="Genomic_DNA"/>
</dbReference>
<evidence type="ECO:0000313" key="2">
    <source>
        <dbReference type="Proteomes" id="UP000009059"/>
    </source>
</evidence>
<evidence type="ECO:0000313" key="1">
    <source>
        <dbReference type="EMBL" id="ADU80412.1"/>
    </source>
</evidence>
<dbReference type="AlphaFoldDB" id="E8QHF0"/>
<name>E8QHF0_HELP7</name>
<protein>
    <submittedName>
        <fullName evidence="1">Uncharacterized protein</fullName>
    </submittedName>
</protein>
<dbReference type="KEGG" id="hpn:HPIN_06090"/>
<proteinExistence type="predicted"/>
<dbReference type="Proteomes" id="UP000009059">
    <property type="component" value="Chromosome"/>
</dbReference>
<accession>E8QHF0</accession>
<sequence>MNNAPTKKQSATIKLTPNAKTKTLIPNTSKIFTSRLSII</sequence>